<dbReference type="PANTHER" id="PTHR43664:SF1">
    <property type="entry name" value="BETA-METHYLMALYL-COA DEHYDRATASE"/>
    <property type="match status" value="1"/>
</dbReference>
<organism evidence="2 3">
    <name type="scientific">Variibacter gotjawalensis</name>
    <dbReference type="NCBI Taxonomy" id="1333996"/>
    <lineage>
        <taxon>Bacteria</taxon>
        <taxon>Pseudomonadati</taxon>
        <taxon>Pseudomonadota</taxon>
        <taxon>Alphaproteobacteria</taxon>
        <taxon>Hyphomicrobiales</taxon>
        <taxon>Nitrobacteraceae</taxon>
        <taxon>Variibacter</taxon>
    </lineage>
</organism>
<dbReference type="PANTHER" id="PTHR43664">
    <property type="entry name" value="MONOAMINE OXIDASE-RELATED"/>
    <property type="match status" value="1"/>
</dbReference>
<sequence>MYYLEDIVIGAKRETGRHTFTADEIKTFAKAYDPQRFHVDEKEAENSHFGALCASGWHTAAFCMRFLVEDRKRMVAEAKAAGVKIAQWGPSPGVRELKWIKPVYVGDTITYHTEALETRPSGSRPGWGLLTVRHTGTNQHGDIVYSVIGSAFVERRPGA</sequence>
<dbReference type="EMBL" id="AP014946">
    <property type="protein sequence ID" value="BAT59220.1"/>
    <property type="molecule type" value="Genomic_DNA"/>
</dbReference>
<name>A0A0S3PTL3_9BRAD</name>
<dbReference type="SUPFAM" id="SSF54637">
    <property type="entry name" value="Thioesterase/thiol ester dehydrase-isomerase"/>
    <property type="match status" value="1"/>
</dbReference>
<dbReference type="InterPro" id="IPR002539">
    <property type="entry name" value="MaoC-like_dom"/>
</dbReference>
<protein>
    <submittedName>
        <fullName evidence="2">Bifunctional aldehyde dehydrogenase/enoyl-CoA hydratase</fullName>
    </submittedName>
</protein>
<accession>A0A0S3PTL3</accession>
<feature type="domain" description="MaoC-like" evidence="1">
    <location>
        <begin position="9"/>
        <end position="117"/>
    </location>
</feature>
<evidence type="ECO:0000313" key="2">
    <source>
        <dbReference type="EMBL" id="BAT59220.1"/>
    </source>
</evidence>
<proteinExistence type="predicted"/>
<dbReference type="InterPro" id="IPR052342">
    <property type="entry name" value="MCH/BMMD"/>
</dbReference>
<dbReference type="InterPro" id="IPR029069">
    <property type="entry name" value="HotDog_dom_sf"/>
</dbReference>
<dbReference type="RefSeq" id="WP_096354307.1">
    <property type="nucleotide sequence ID" value="NZ_AP014946.1"/>
</dbReference>
<dbReference type="Proteomes" id="UP000236884">
    <property type="component" value="Chromosome"/>
</dbReference>
<dbReference type="KEGG" id="vgo:GJW-30_1_01751"/>
<dbReference type="Pfam" id="PF01575">
    <property type="entry name" value="MaoC_dehydratas"/>
    <property type="match status" value="1"/>
</dbReference>
<dbReference type="CDD" id="cd03454">
    <property type="entry name" value="YdeM"/>
    <property type="match status" value="1"/>
</dbReference>
<keyword evidence="3" id="KW-1185">Reference proteome</keyword>
<dbReference type="AlphaFoldDB" id="A0A0S3PTL3"/>
<evidence type="ECO:0000313" key="3">
    <source>
        <dbReference type="Proteomes" id="UP000236884"/>
    </source>
</evidence>
<evidence type="ECO:0000259" key="1">
    <source>
        <dbReference type="Pfam" id="PF01575"/>
    </source>
</evidence>
<dbReference type="OrthoDB" id="9797938at2"/>
<dbReference type="Gene3D" id="3.10.129.10">
    <property type="entry name" value="Hotdog Thioesterase"/>
    <property type="match status" value="1"/>
</dbReference>
<gene>
    <name evidence="2" type="ORF">GJW-30_1_01751</name>
</gene>
<reference evidence="2 3" key="1">
    <citation type="submission" date="2015-08" db="EMBL/GenBank/DDBJ databases">
        <title>Investigation of the bacterial diversity of lava forest soil.</title>
        <authorList>
            <person name="Lee J.S."/>
        </authorList>
    </citation>
    <scope>NUCLEOTIDE SEQUENCE [LARGE SCALE GENOMIC DNA]</scope>
    <source>
        <strain evidence="2 3">GJW-30</strain>
    </source>
</reference>